<sequence length="517" mass="56170">MFGSLIVFFTCYFKMEVATAVLAWAISSTCRSLSASNSLWGICPRQDIAAELNARLSPGAEIFLPGSSGFSQATNRWSVRDAPDFNIVVVPSVENDVAEIVKYANSQDISYLAVNGGHGAITTVGKLQGGIQIWLDKLNSVEIADDGKTAKFGGGVLSKTITDALWAQGKQTVSGGCECTSLLGPGLGGGHGFLQGRHGLISDQFVSMNIVLASGDLQTIDETSDLWWAMGGAGHNFGIVTSVTSKIYDIQYPDWAYASFIFTGDKVEGLYGAINEYLLKNGTQPVDIINYSFFFNEPSIDPKKPLIMFFILQEGVKTVNPAYTEVFENLGPLATDGAGGSYPDLPAWTGLSNDAIPCQKPGLVYTRFPIDLQTYNIAAQRKVYDMFASATQQTPALNGSLFLFEGYSLQGVKAIPSDQSAFPFRDNNLLLAPTISYMPGPPELHAAAVDLGESLRQVLHEASGREELHAYVNYALGSETEKNWYGYDEWRQARLKALKEKYDPLGKFSFYAPITLT</sequence>
<dbReference type="EMBL" id="RYZI01000102">
    <property type="protein sequence ID" value="RWA10758.1"/>
    <property type="molecule type" value="Genomic_DNA"/>
</dbReference>
<dbReference type="Gene3D" id="3.40.462.20">
    <property type="match status" value="1"/>
</dbReference>
<keyword evidence="9" id="KW-1185">Reference proteome</keyword>
<reference evidence="8 9" key="1">
    <citation type="submission" date="2018-12" db="EMBL/GenBank/DDBJ databases">
        <title>Draft genome sequence of Xylaria grammica IHI A82.</title>
        <authorList>
            <person name="Buettner E."/>
            <person name="Kellner H."/>
        </authorList>
    </citation>
    <scope>NUCLEOTIDE SEQUENCE [LARGE SCALE GENOMIC DNA]</scope>
    <source>
        <strain evidence="8 9">IHI A82</strain>
    </source>
</reference>
<dbReference type="InterPro" id="IPR016166">
    <property type="entry name" value="FAD-bd_PCMH"/>
</dbReference>
<dbReference type="PROSITE" id="PS51387">
    <property type="entry name" value="FAD_PCMH"/>
    <property type="match status" value="1"/>
</dbReference>
<evidence type="ECO:0000313" key="8">
    <source>
        <dbReference type="EMBL" id="RWA10758.1"/>
    </source>
</evidence>
<keyword evidence="6" id="KW-0732">Signal</keyword>
<organism evidence="8 9">
    <name type="scientific">Xylaria grammica</name>
    <dbReference type="NCBI Taxonomy" id="363999"/>
    <lineage>
        <taxon>Eukaryota</taxon>
        <taxon>Fungi</taxon>
        <taxon>Dikarya</taxon>
        <taxon>Ascomycota</taxon>
        <taxon>Pezizomycotina</taxon>
        <taxon>Sordariomycetes</taxon>
        <taxon>Xylariomycetidae</taxon>
        <taxon>Xylariales</taxon>
        <taxon>Xylariaceae</taxon>
        <taxon>Xylaria</taxon>
    </lineage>
</organism>
<evidence type="ECO:0000256" key="6">
    <source>
        <dbReference type="SAM" id="SignalP"/>
    </source>
</evidence>
<dbReference type="InterPro" id="IPR016169">
    <property type="entry name" value="FAD-bd_PCMH_sub2"/>
</dbReference>
<dbReference type="Proteomes" id="UP000286045">
    <property type="component" value="Unassembled WGS sequence"/>
</dbReference>
<evidence type="ECO:0000256" key="3">
    <source>
        <dbReference type="ARBA" id="ARBA00022630"/>
    </source>
</evidence>
<evidence type="ECO:0000256" key="1">
    <source>
        <dbReference type="ARBA" id="ARBA00001974"/>
    </source>
</evidence>
<protein>
    <recommendedName>
        <fullName evidence="7">FAD-binding PCMH-type domain-containing protein</fullName>
    </recommendedName>
</protein>
<dbReference type="Pfam" id="PF01565">
    <property type="entry name" value="FAD_binding_4"/>
    <property type="match status" value="1"/>
</dbReference>
<accession>A0A439D8N7</accession>
<dbReference type="InterPro" id="IPR006094">
    <property type="entry name" value="Oxid_FAD_bind_N"/>
</dbReference>
<dbReference type="AlphaFoldDB" id="A0A439D8N7"/>
<dbReference type="PANTHER" id="PTHR42973">
    <property type="entry name" value="BINDING OXIDOREDUCTASE, PUTATIVE (AFU_ORTHOLOGUE AFUA_1G17690)-RELATED"/>
    <property type="match status" value="1"/>
</dbReference>
<feature type="signal peptide" evidence="6">
    <location>
        <begin position="1"/>
        <end position="20"/>
    </location>
</feature>
<feature type="domain" description="FAD-binding PCMH-type" evidence="7">
    <location>
        <begin position="80"/>
        <end position="250"/>
    </location>
</feature>
<comment type="caution">
    <text evidence="8">The sequence shown here is derived from an EMBL/GenBank/DDBJ whole genome shotgun (WGS) entry which is preliminary data.</text>
</comment>
<dbReference type="InterPro" id="IPR050416">
    <property type="entry name" value="FAD-linked_Oxidoreductase"/>
</dbReference>
<evidence type="ECO:0000256" key="2">
    <source>
        <dbReference type="ARBA" id="ARBA00005466"/>
    </source>
</evidence>
<dbReference type="Gene3D" id="3.30.465.10">
    <property type="match status" value="1"/>
</dbReference>
<evidence type="ECO:0000313" key="9">
    <source>
        <dbReference type="Proteomes" id="UP000286045"/>
    </source>
</evidence>
<dbReference type="InterPro" id="IPR036318">
    <property type="entry name" value="FAD-bd_PCMH-like_sf"/>
</dbReference>
<evidence type="ECO:0000256" key="5">
    <source>
        <dbReference type="ARBA" id="ARBA00023002"/>
    </source>
</evidence>
<dbReference type="PANTHER" id="PTHR42973:SF9">
    <property type="entry name" value="FAD-BINDING PCMH-TYPE DOMAIN-CONTAINING PROTEIN-RELATED"/>
    <property type="match status" value="1"/>
</dbReference>
<comment type="cofactor">
    <cofactor evidence="1">
        <name>FAD</name>
        <dbReference type="ChEBI" id="CHEBI:57692"/>
    </cofactor>
</comment>
<keyword evidence="4" id="KW-0274">FAD</keyword>
<evidence type="ECO:0000259" key="7">
    <source>
        <dbReference type="PROSITE" id="PS51387"/>
    </source>
</evidence>
<feature type="chain" id="PRO_5019068232" description="FAD-binding PCMH-type domain-containing protein" evidence="6">
    <location>
        <begin position="21"/>
        <end position="517"/>
    </location>
</feature>
<comment type="similarity">
    <text evidence="2">Belongs to the oxygen-dependent FAD-linked oxidoreductase family.</text>
</comment>
<dbReference type="STRING" id="363999.A0A439D8N7"/>
<name>A0A439D8N7_9PEZI</name>
<proteinExistence type="inferred from homology"/>
<dbReference type="GO" id="GO:0071949">
    <property type="term" value="F:FAD binding"/>
    <property type="evidence" value="ECO:0007669"/>
    <property type="project" value="InterPro"/>
</dbReference>
<keyword evidence="3" id="KW-0285">Flavoprotein</keyword>
<keyword evidence="5" id="KW-0560">Oxidoreductase</keyword>
<dbReference type="GO" id="GO:0016491">
    <property type="term" value="F:oxidoreductase activity"/>
    <property type="evidence" value="ECO:0007669"/>
    <property type="project" value="UniProtKB-KW"/>
</dbReference>
<dbReference type="SUPFAM" id="SSF56176">
    <property type="entry name" value="FAD-binding/transporter-associated domain-like"/>
    <property type="match status" value="1"/>
</dbReference>
<gene>
    <name evidence="8" type="ORF">EKO27_g4341</name>
</gene>
<evidence type="ECO:0000256" key="4">
    <source>
        <dbReference type="ARBA" id="ARBA00022827"/>
    </source>
</evidence>